<feature type="region of interest" description="Disordered" evidence="1">
    <location>
        <begin position="365"/>
        <end position="386"/>
    </location>
</feature>
<dbReference type="PANTHER" id="PTHR14778:SF2">
    <property type="entry name" value="KINETOCHORE-ASSOCIATED PROTEIN DSN1 HOMOLOG"/>
    <property type="match status" value="1"/>
</dbReference>
<dbReference type="AlphaFoldDB" id="U4LU63"/>
<dbReference type="Proteomes" id="UP000018144">
    <property type="component" value="Unassembled WGS sequence"/>
</dbReference>
<proteinExistence type="predicted"/>
<dbReference type="OMA" id="FQFTRAG"/>
<feature type="compositionally biased region" description="Basic and acidic residues" evidence="1">
    <location>
        <begin position="127"/>
        <end position="142"/>
    </location>
</feature>
<keyword evidence="3" id="KW-1185">Reference proteome</keyword>
<feature type="region of interest" description="Disordered" evidence="1">
    <location>
        <begin position="1"/>
        <end position="237"/>
    </location>
</feature>
<dbReference type="STRING" id="1076935.U4LU63"/>
<protein>
    <submittedName>
        <fullName evidence="2">Similar to Kinetochore protein mis13 acc. no. Q9UUB5</fullName>
    </submittedName>
</protein>
<dbReference type="PANTHER" id="PTHR14778">
    <property type="entry name" value="KINETOCHORE-ASSOCIATED PROTEIN DSN1 HOMOLOG"/>
    <property type="match status" value="1"/>
</dbReference>
<dbReference type="Pfam" id="PF08202">
    <property type="entry name" value="MIS13"/>
    <property type="match status" value="1"/>
</dbReference>
<dbReference type="eggNOG" id="ENOG502S2VJ">
    <property type="taxonomic scope" value="Eukaryota"/>
</dbReference>
<evidence type="ECO:0000313" key="3">
    <source>
        <dbReference type="Proteomes" id="UP000018144"/>
    </source>
</evidence>
<dbReference type="OrthoDB" id="3364649at2759"/>
<feature type="compositionally biased region" description="Low complexity" evidence="1">
    <location>
        <begin position="209"/>
        <end position="221"/>
    </location>
</feature>
<feature type="compositionally biased region" description="Basic and acidic residues" evidence="1">
    <location>
        <begin position="62"/>
        <end position="71"/>
    </location>
</feature>
<feature type="compositionally biased region" description="Polar residues" evidence="1">
    <location>
        <begin position="198"/>
        <end position="208"/>
    </location>
</feature>
<dbReference type="EMBL" id="HF936058">
    <property type="protein sequence ID" value="CCX33425.1"/>
    <property type="molecule type" value="Genomic_DNA"/>
</dbReference>
<feature type="compositionally biased region" description="Polar residues" evidence="1">
    <location>
        <begin position="96"/>
        <end position="106"/>
    </location>
</feature>
<organism evidence="2 3">
    <name type="scientific">Pyronema omphalodes (strain CBS 100304)</name>
    <name type="common">Pyronema confluens</name>
    <dbReference type="NCBI Taxonomy" id="1076935"/>
    <lineage>
        <taxon>Eukaryota</taxon>
        <taxon>Fungi</taxon>
        <taxon>Dikarya</taxon>
        <taxon>Ascomycota</taxon>
        <taxon>Pezizomycotina</taxon>
        <taxon>Pezizomycetes</taxon>
        <taxon>Pezizales</taxon>
        <taxon>Pyronemataceae</taxon>
        <taxon>Pyronema</taxon>
    </lineage>
</organism>
<gene>
    <name evidence="2" type="ORF">PCON_01106</name>
</gene>
<dbReference type="GO" id="GO:0000444">
    <property type="term" value="C:MIS12/MIND type complex"/>
    <property type="evidence" value="ECO:0007669"/>
    <property type="project" value="InterPro"/>
</dbReference>
<feature type="compositionally biased region" description="Basic and acidic residues" evidence="1">
    <location>
        <begin position="158"/>
        <end position="195"/>
    </location>
</feature>
<dbReference type="InterPro" id="IPR013218">
    <property type="entry name" value="Dsn1/Mis13"/>
</dbReference>
<evidence type="ECO:0000256" key="1">
    <source>
        <dbReference type="SAM" id="MobiDB-lite"/>
    </source>
</evidence>
<sequence>MLHVLSHRPFSLSPRKPSCDNMASTTSEPVAPPRRRSARFKQQDEMEVDEPVPVVKKKKKREAAEEAPKEKKTTKKRKKPVNTDDDGFECGFAFSKRTSSRLSTTQAEPAPVKEEAPVPKATKRVKKENGEDKKRTAAEALRESPTPTTKAVKKKKPREKETEKELVPEEPVEEKRKPALEKKRGRRREEKKEPEETAPQTVQRPNGNSTTAAPAPRTTSRLPVPITDGSKIMLPTSDTPIQRKNQALRKGAGAERRRSSLGLRGRRASTMMEEGIMSEPHSEIFHADFYKHIDEGQMENTRMKQLLTWCGKRELDSGVLKAADPNASNSGTEEGARKIARMLAEDLLKEVSTNGQLSTWFTRDASPAPATIKKPNPRNESNQADQERLKAQLATLNTEHASWMSLMSLKPNFTVPTPSTNDSTLLRPSEAAARASLASRQDILSNARRLCKLQSSEIEFNIDCLADGVHKLKSFQGMADELAGITLETAGDVFEAREKGIKLAAETQEIETMDVLRAISWAQAEGVDTA</sequence>
<reference evidence="2 3" key="1">
    <citation type="journal article" date="2013" name="PLoS Genet.">
        <title>The genome and development-dependent transcriptomes of Pyronema confluens: a window into fungal evolution.</title>
        <authorList>
            <person name="Traeger S."/>
            <person name="Altegoer F."/>
            <person name="Freitag M."/>
            <person name="Gabaldon T."/>
            <person name="Kempken F."/>
            <person name="Kumar A."/>
            <person name="Marcet-Houben M."/>
            <person name="Poggeler S."/>
            <person name="Stajich J.E."/>
            <person name="Nowrousian M."/>
        </authorList>
    </citation>
    <scope>NUCLEOTIDE SEQUENCE [LARGE SCALE GENOMIC DNA]</scope>
    <source>
        <strain evidence="3">CBS 100304</strain>
        <tissue evidence="2">Vegetative mycelium</tissue>
    </source>
</reference>
<evidence type="ECO:0000313" key="2">
    <source>
        <dbReference type="EMBL" id="CCX33425.1"/>
    </source>
</evidence>
<dbReference type="GO" id="GO:0007059">
    <property type="term" value="P:chromosome segregation"/>
    <property type="evidence" value="ECO:0007669"/>
    <property type="project" value="InterPro"/>
</dbReference>
<accession>U4LU63</accession>
<name>U4LU63_PYROM</name>
<dbReference type="GO" id="GO:0051301">
    <property type="term" value="P:cell division"/>
    <property type="evidence" value="ECO:0007669"/>
    <property type="project" value="InterPro"/>
</dbReference>